<proteinExistence type="predicted"/>
<comment type="caution">
    <text evidence="1">The sequence shown here is derived from an EMBL/GenBank/DDBJ whole genome shotgun (WGS) entry which is preliminary data.</text>
</comment>
<accession>A0A5C7BJV1</accession>
<organism evidence="1 2">
    <name type="scientific">Serratia marcescens</name>
    <dbReference type="NCBI Taxonomy" id="615"/>
    <lineage>
        <taxon>Bacteria</taxon>
        <taxon>Pseudomonadati</taxon>
        <taxon>Pseudomonadota</taxon>
        <taxon>Gammaproteobacteria</taxon>
        <taxon>Enterobacterales</taxon>
        <taxon>Yersiniaceae</taxon>
        <taxon>Serratia</taxon>
    </lineage>
</organism>
<evidence type="ECO:0000313" key="2">
    <source>
        <dbReference type="Proteomes" id="UP000321126"/>
    </source>
</evidence>
<protein>
    <submittedName>
        <fullName evidence="1">Transcriptional regulator</fullName>
    </submittedName>
</protein>
<reference evidence="1 2" key="1">
    <citation type="submission" date="2019-07" db="EMBL/GenBank/DDBJ databases">
        <title>Serratia strains were isolated from fresh produce.</title>
        <authorList>
            <person name="Cho G.-S."/>
            <person name="Stein M."/>
            <person name="Lee W."/>
            <person name="Suh S.H."/>
            <person name="Franz C.M.A.P."/>
        </authorList>
    </citation>
    <scope>NUCLEOTIDE SEQUENCE [LARGE SCALE GENOMIC DNA]</scope>
    <source>
        <strain evidence="1 2">S16</strain>
    </source>
</reference>
<dbReference type="EMBL" id="VOUQ01000045">
    <property type="protein sequence ID" value="TXE23930.1"/>
    <property type="molecule type" value="Genomic_DNA"/>
</dbReference>
<feature type="non-terminal residue" evidence="1">
    <location>
        <position position="1"/>
    </location>
</feature>
<name>A0A5C7BJV1_SERMA</name>
<dbReference type="AlphaFoldDB" id="A0A5C7BJV1"/>
<gene>
    <name evidence="1" type="ORF">FOT62_25065</name>
</gene>
<dbReference type="Proteomes" id="UP000321126">
    <property type="component" value="Unassembled WGS sequence"/>
</dbReference>
<sequence length="57" mass="6276">AVTVLETSFRNKPELDALTASEEFISALPHFRFISNVIHSFRGVFPEATSGLKGARL</sequence>
<evidence type="ECO:0000313" key="1">
    <source>
        <dbReference type="EMBL" id="TXE23930.1"/>
    </source>
</evidence>